<dbReference type="OrthoDB" id="5641374at2"/>
<dbReference type="STRING" id="340021.TM5383_02588"/>
<dbReference type="RefSeq" id="WP_058319414.1">
    <property type="nucleotide sequence ID" value="NZ_CYSF01000012.1"/>
</dbReference>
<name>A0A0P1GS34_9RHOB</name>
<accession>A0A0P1GS34</accession>
<evidence type="ECO:0000313" key="2">
    <source>
        <dbReference type="Proteomes" id="UP000051681"/>
    </source>
</evidence>
<proteinExistence type="predicted"/>
<dbReference type="InterPro" id="IPR022254">
    <property type="entry name" value="DUF3775"/>
</dbReference>
<organism evidence="1 2">
    <name type="scientific">Thalassovita mediterranea</name>
    <dbReference type="NCBI Taxonomy" id="340021"/>
    <lineage>
        <taxon>Bacteria</taxon>
        <taxon>Pseudomonadati</taxon>
        <taxon>Pseudomonadota</taxon>
        <taxon>Alphaproteobacteria</taxon>
        <taxon>Rhodobacterales</taxon>
        <taxon>Roseobacteraceae</taxon>
        <taxon>Thalassovita</taxon>
    </lineage>
</organism>
<dbReference type="EMBL" id="CYSF01000012">
    <property type="protein sequence ID" value="CUH85359.1"/>
    <property type="molecule type" value="Genomic_DNA"/>
</dbReference>
<dbReference type="Pfam" id="PF12616">
    <property type="entry name" value="DUF3775"/>
    <property type="match status" value="1"/>
</dbReference>
<dbReference type="AlphaFoldDB" id="A0A0P1GS34"/>
<evidence type="ECO:0008006" key="3">
    <source>
        <dbReference type="Google" id="ProtNLM"/>
    </source>
</evidence>
<keyword evidence="2" id="KW-1185">Reference proteome</keyword>
<gene>
    <name evidence="1" type="ORF">TM5383_02588</name>
</gene>
<evidence type="ECO:0000313" key="1">
    <source>
        <dbReference type="EMBL" id="CUH85359.1"/>
    </source>
</evidence>
<protein>
    <recommendedName>
        <fullName evidence="3">DUF3775 domain-containing protein</fullName>
    </recommendedName>
</protein>
<reference evidence="1 2" key="1">
    <citation type="submission" date="2015-09" db="EMBL/GenBank/DDBJ databases">
        <authorList>
            <consortium name="Swine Surveillance"/>
        </authorList>
    </citation>
    <scope>NUCLEOTIDE SEQUENCE [LARGE SCALE GENOMIC DNA]</scope>
    <source>
        <strain evidence="1 2">CECT 8383</strain>
    </source>
</reference>
<dbReference type="Proteomes" id="UP000051681">
    <property type="component" value="Unassembled WGS sequence"/>
</dbReference>
<sequence>MLTTSVQKVANIILMARELGRAEGELRAFIDRMTEEEQADMVALMWIGRGSFEPEEWDEARDTAVAEATTPTADYLIGTPHLSDHLESGLEALGLSATDEEDELIRGG</sequence>